<dbReference type="Pfam" id="PF22785">
    <property type="entry name" value="Tc-R-P"/>
    <property type="match status" value="1"/>
</dbReference>
<organism evidence="2 3">
    <name type="scientific">Ophiocordyceps camponoti-floridani</name>
    <dbReference type="NCBI Taxonomy" id="2030778"/>
    <lineage>
        <taxon>Eukaryota</taxon>
        <taxon>Fungi</taxon>
        <taxon>Dikarya</taxon>
        <taxon>Ascomycota</taxon>
        <taxon>Pezizomycotina</taxon>
        <taxon>Sordariomycetes</taxon>
        <taxon>Hypocreomycetidae</taxon>
        <taxon>Hypocreales</taxon>
        <taxon>Ophiocordycipitaceae</taxon>
        <taxon>Ophiocordyceps</taxon>
    </lineage>
</organism>
<feature type="signal peptide" evidence="1">
    <location>
        <begin position="1"/>
        <end position="23"/>
    </location>
</feature>
<evidence type="ECO:0000256" key="1">
    <source>
        <dbReference type="SAM" id="SignalP"/>
    </source>
</evidence>
<proteinExistence type="predicted"/>
<name>A0A8H4VEK3_9HYPO</name>
<sequence length="267" mass="30539">MRSHRTCCCIAGFLASLFCLVLIRNDQQGVVSSFQTTPPSEENLYSIDPLPGSQALEKRRQLDDQPVLPEGFVQSELKAAGLQRFLRVQDYFQPTDGPIYRSSSPFYTNRDSTQKCRPSTAEFLKRHGIKTVISLNSRARNSCFRRMYEPYGITYVAVPVWDMRAPRYKDLDNIVRAFQTGRHRGGILVWCGYGHGRAGTAITAMQLSVQASLPPERRALVKKTQLKALLSKNLVEVKMQRRILKDYYRRLKTRCLATKDRRVSIES</sequence>
<reference evidence="2 3" key="1">
    <citation type="journal article" date="2020" name="G3 (Bethesda)">
        <title>Genetic Underpinnings of Host Manipulation by Ophiocordyceps as Revealed by Comparative Transcriptomics.</title>
        <authorList>
            <person name="Will I."/>
            <person name="Das B."/>
            <person name="Trinh T."/>
            <person name="Brachmann A."/>
            <person name="Ohm R.A."/>
            <person name="de Bekker C."/>
        </authorList>
    </citation>
    <scope>NUCLEOTIDE SEQUENCE [LARGE SCALE GENOMIC DNA]</scope>
    <source>
        <strain evidence="2 3">EC05</strain>
    </source>
</reference>
<gene>
    <name evidence="2" type="ORF">GQ602_003496</name>
</gene>
<dbReference type="Gene3D" id="3.90.190.10">
    <property type="entry name" value="Protein tyrosine phosphatase superfamily"/>
    <property type="match status" value="1"/>
</dbReference>
<dbReference type="InterPro" id="IPR029021">
    <property type="entry name" value="Prot-tyrosine_phosphatase-like"/>
</dbReference>
<evidence type="ECO:0000313" key="3">
    <source>
        <dbReference type="Proteomes" id="UP000562929"/>
    </source>
</evidence>
<evidence type="ECO:0000313" key="2">
    <source>
        <dbReference type="EMBL" id="KAF4589607.1"/>
    </source>
</evidence>
<keyword evidence="1" id="KW-0732">Signal</keyword>
<dbReference type="AlphaFoldDB" id="A0A8H4VEK3"/>
<dbReference type="SUPFAM" id="SSF52799">
    <property type="entry name" value="(Phosphotyrosine protein) phosphatases II"/>
    <property type="match status" value="1"/>
</dbReference>
<protein>
    <submittedName>
        <fullName evidence="2">Protein-tyrosine phosphatase</fullName>
    </submittedName>
</protein>
<dbReference type="Proteomes" id="UP000562929">
    <property type="component" value="Unassembled WGS sequence"/>
</dbReference>
<accession>A0A8H4VEK3</accession>
<keyword evidence="3" id="KW-1185">Reference proteome</keyword>
<comment type="caution">
    <text evidence="2">The sequence shown here is derived from an EMBL/GenBank/DDBJ whole genome shotgun (WGS) entry which is preliminary data.</text>
</comment>
<feature type="chain" id="PRO_5034233567" evidence="1">
    <location>
        <begin position="24"/>
        <end position="267"/>
    </location>
</feature>
<dbReference type="OrthoDB" id="432447at2759"/>
<dbReference type="EMBL" id="JAACLJ010000003">
    <property type="protein sequence ID" value="KAF4589607.1"/>
    <property type="molecule type" value="Genomic_DNA"/>
</dbReference>